<dbReference type="RefSeq" id="WP_191157340.1">
    <property type="nucleotide sequence ID" value="NZ_JACWUN010000017.1"/>
</dbReference>
<dbReference type="AlphaFoldDB" id="A0A8J6QMT6"/>
<dbReference type="PANTHER" id="PTHR39452:SF1">
    <property type="entry name" value="CHEY-P PHOSPHATASE CHEX"/>
    <property type="match status" value="1"/>
</dbReference>
<dbReference type="GO" id="GO:0006935">
    <property type="term" value="P:chemotaxis"/>
    <property type="evidence" value="ECO:0007669"/>
    <property type="project" value="UniProtKB-KW"/>
</dbReference>
<evidence type="ECO:0000313" key="4">
    <source>
        <dbReference type="Proteomes" id="UP000632828"/>
    </source>
</evidence>
<dbReference type="CDD" id="cd17906">
    <property type="entry name" value="CheX"/>
    <property type="match status" value="1"/>
</dbReference>
<dbReference type="InterPro" id="IPR028051">
    <property type="entry name" value="CheX-like_dom"/>
</dbReference>
<keyword evidence="1" id="KW-0145">Chemotaxis</keyword>
<dbReference type="Pfam" id="PF13690">
    <property type="entry name" value="CheX"/>
    <property type="match status" value="1"/>
</dbReference>
<dbReference type="EMBL" id="JACWUN010000017">
    <property type="protein sequence ID" value="MBD1401584.1"/>
    <property type="molecule type" value="Genomic_DNA"/>
</dbReference>
<organism evidence="3 4">
    <name type="scientific">Pelovirga terrestris</name>
    <dbReference type="NCBI Taxonomy" id="2771352"/>
    <lineage>
        <taxon>Bacteria</taxon>
        <taxon>Pseudomonadati</taxon>
        <taxon>Thermodesulfobacteriota</taxon>
        <taxon>Desulfuromonadia</taxon>
        <taxon>Geobacterales</taxon>
        <taxon>Geobacteraceae</taxon>
        <taxon>Pelovirga</taxon>
    </lineage>
</organism>
<dbReference type="Gene3D" id="3.40.1550.10">
    <property type="entry name" value="CheC-like"/>
    <property type="match status" value="1"/>
</dbReference>
<name>A0A8J6QMT6_9BACT</name>
<comment type="caution">
    <text evidence="3">The sequence shown here is derived from an EMBL/GenBank/DDBJ whole genome shotgun (WGS) entry which is preliminary data.</text>
</comment>
<sequence>MEHAQEIINSTQEIFSSMIMLDVTPGEPFIRNNDKLINSISGIVGLAGATKGMLAIHMTNAAALAVTTAFLGMDVEEIDDDVRDAIGELANMLAGSIKSILDPSGSDIKLSMPSAIYGEDYSVDCLAGAEAVTVPFAFDGLGFVVELQLRKDS</sequence>
<dbReference type="InterPro" id="IPR028976">
    <property type="entry name" value="CheC-like_sf"/>
</dbReference>
<evidence type="ECO:0000259" key="2">
    <source>
        <dbReference type="Pfam" id="PF13690"/>
    </source>
</evidence>
<gene>
    <name evidence="3" type="ORF">ICT70_13030</name>
</gene>
<dbReference type="InterPro" id="IPR038756">
    <property type="entry name" value="CheX-like"/>
</dbReference>
<proteinExistence type="predicted"/>
<evidence type="ECO:0000313" key="3">
    <source>
        <dbReference type="EMBL" id="MBD1401584.1"/>
    </source>
</evidence>
<dbReference type="SUPFAM" id="SSF103039">
    <property type="entry name" value="CheC-like"/>
    <property type="match status" value="1"/>
</dbReference>
<protein>
    <submittedName>
        <fullName evidence="3">Chemotaxis protein CheX</fullName>
    </submittedName>
</protein>
<feature type="domain" description="Chemotaxis phosphatase CheX-like" evidence="2">
    <location>
        <begin position="40"/>
        <end position="136"/>
    </location>
</feature>
<dbReference type="PANTHER" id="PTHR39452">
    <property type="entry name" value="CHEY-P PHOSPHATASE CHEX"/>
    <property type="match status" value="1"/>
</dbReference>
<reference evidence="3" key="1">
    <citation type="submission" date="2020-09" db="EMBL/GenBank/DDBJ databases">
        <title>Pelobacter alkaliphilus sp. nov., a novel anaerobic arsenate-reducing bacterium from terrestrial mud volcano.</title>
        <authorList>
            <person name="Khomyakova M.A."/>
            <person name="Merkel A.Y."/>
            <person name="Slobodkin A.I."/>
        </authorList>
    </citation>
    <scope>NUCLEOTIDE SEQUENCE</scope>
    <source>
        <strain evidence="3">M08fum</strain>
    </source>
</reference>
<evidence type="ECO:0000256" key="1">
    <source>
        <dbReference type="ARBA" id="ARBA00022500"/>
    </source>
</evidence>
<accession>A0A8J6QMT6</accession>
<dbReference type="Proteomes" id="UP000632828">
    <property type="component" value="Unassembled WGS sequence"/>
</dbReference>
<keyword evidence="4" id="KW-1185">Reference proteome</keyword>